<dbReference type="OrthoDB" id="751203at2"/>
<accession>A0A1H9QCN7</accession>
<gene>
    <name evidence="2" type="ORF">SAMN04488023_111115</name>
</gene>
<dbReference type="GO" id="GO:0005737">
    <property type="term" value="C:cytoplasm"/>
    <property type="evidence" value="ECO:0007669"/>
    <property type="project" value="TreeGrafter"/>
</dbReference>
<dbReference type="Pfam" id="PF01370">
    <property type="entry name" value="Epimerase"/>
    <property type="match status" value="1"/>
</dbReference>
<reference evidence="2 3" key="1">
    <citation type="submission" date="2016-10" db="EMBL/GenBank/DDBJ databases">
        <authorList>
            <person name="de Groot N.N."/>
        </authorList>
    </citation>
    <scope>NUCLEOTIDE SEQUENCE [LARGE SCALE GENOMIC DNA]</scope>
    <source>
        <strain evidence="2 3">DSM 18610</strain>
    </source>
</reference>
<dbReference type="STRING" id="390241.SAMN04488023_111115"/>
<dbReference type="Proteomes" id="UP000199572">
    <property type="component" value="Unassembled WGS sequence"/>
</dbReference>
<feature type="domain" description="NAD-dependent epimerase/dehydratase" evidence="1">
    <location>
        <begin position="96"/>
        <end position="172"/>
    </location>
</feature>
<evidence type="ECO:0000313" key="3">
    <source>
        <dbReference type="Proteomes" id="UP000199572"/>
    </source>
</evidence>
<proteinExistence type="predicted"/>
<evidence type="ECO:0000259" key="1">
    <source>
        <dbReference type="Pfam" id="PF01370"/>
    </source>
</evidence>
<sequence>MDTHQINTISILGCGWFGLAFAQALVAQGYAVKGSTTSVEKLDVLAANDIKPYLVNFTAGKVIADPSFFEADALFVCIPPKRSSTELNDYPLKISAILKAAENKSKNIVLISSTSVYGDENKTVDEHSDTNPDTPSGKVVLAAEALFKAQYPSRFTIIRFAGLIGPNRNPGRFFAGKTDVPNGLAPVNLVQQVDAVGFACKLLEKQAFGKIYNVCAPEHPTRTDFYTAAARKADLTPPSFIAEKVQWKVINSVNVPQLGYDFQEKLK</sequence>
<dbReference type="InterPro" id="IPR001509">
    <property type="entry name" value="Epimerase_deHydtase"/>
</dbReference>
<keyword evidence="3" id="KW-1185">Reference proteome</keyword>
<dbReference type="InterPro" id="IPR051783">
    <property type="entry name" value="NAD(P)-dependent_oxidoreduct"/>
</dbReference>
<dbReference type="SUPFAM" id="SSF51735">
    <property type="entry name" value="NAD(P)-binding Rossmann-fold domains"/>
    <property type="match status" value="1"/>
</dbReference>
<dbReference type="RefSeq" id="WP_090884193.1">
    <property type="nucleotide sequence ID" value="NZ_FOGG01000011.1"/>
</dbReference>
<dbReference type="PANTHER" id="PTHR48079">
    <property type="entry name" value="PROTEIN YEEZ"/>
    <property type="match status" value="1"/>
</dbReference>
<dbReference type="PANTHER" id="PTHR48079:SF6">
    <property type="entry name" value="NAD(P)-BINDING DOMAIN-CONTAINING PROTEIN-RELATED"/>
    <property type="match status" value="1"/>
</dbReference>
<dbReference type="GO" id="GO:0004029">
    <property type="term" value="F:aldehyde dehydrogenase (NAD+) activity"/>
    <property type="evidence" value="ECO:0007669"/>
    <property type="project" value="TreeGrafter"/>
</dbReference>
<protein>
    <submittedName>
        <fullName evidence="2">Nucleoside-diphosphate-sugar epimerase</fullName>
    </submittedName>
</protein>
<dbReference type="Gene3D" id="3.40.50.720">
    <property type="entry name" value="NAD(P)-binding Rossmann-like Domain"/>
    <property type="match status" value="1"/>
</dbReference>
<dbReference type="AlphaFoldDB" id="A0A1H9QCN7"/>
<dbReference type="EMBL" id="FOGG01000011">
    <property type="protein sequence ID" value="SER57649.1"/>
    <property type="molecule type" value="Genomic_DNA"/>
</dbReference>
<organism evidence="2 3">
    <name type="scientific">Pedobacter rhizosphaerae</name>
    <dbReference type="NCBI Taxonomy" id="390241"/>
    <lineage>
        <taxon>Bacteria</taxon>
        <taxon>Pseudomonadati</taxon>
        <taxon>Bacteroidota</taxon>
        <taxon>Sphingobacteriia</taxon>
        <taxon>Sphingobacteriales</taxon>
        <taxon>Sphingobacteriaceae</taxon>
        <taxon>Pedobacter</taxon>
    </lineage>
</organism>
<dbReference type="InterPro" id="IPR036291">
    <property type="entry name" value="NAD(P)-bd_dom_sf"/>
</dbReference>
<evidence type="ECO:0000313" key="2">
    <source>
        <dbReference type="EMBL" id="SER57649.1"/>
    </source>
</evidence>
<name>A0A1H9QCN7_9SPHI</name>